<name>A0A7G1HYC0_9BACT</name>
<dbReference type="Proteomes" id="UP000594042">
    <property type="component" value="Chromosome"/>
</dbReference>
<proteinExistence type="predicted"/>
<feature type="transmembrane region" description="Helical" evidence="1">
    <location>
        <begin position="16"/>
        <end position="35"/>
    </location>
</feature>
<dbReference type="AlphaFoldDB" id="A0A7G1HYC0"/>
<dbReference type="KEGG" id="copr:Cop2CBH44_30030"/>
<evidence type="ECO:0000313" key="3">
    <source>
        <dbReference type="Proteomes" id="UP000594042"/>
    </source>
</evidence>
<accession>A0A7G1HYC0</accession>
<evidence type="ECO:0000256" key="1">
    <source>
        <dbReference type="SAM" id="Phobius"/>
    </source>
</evidence>
<evidence type="ECO:0000313" key="2">
    <source>
        <dbReference type="EMBL" id="BCI64650.1"/>
    </source>
</evidence>
<keyword evidence="1" id="KW-0812">Transmembrane</keyword>
<sequence length="36" mass="4295">MHWILRASYLNFPIRGYYPVIFAFPFGDVFPFSLVI</sequence>
<keyword evidence="3" id="KW-1185">Reference proteome</keyword>
<reference evidence="3" key="1">
    <citation type="submission" date="2020-07" db="EMBL/GenBank/DDBJ databases">
        <title>Complete genome sequencing of Coprobacter sp. strain 2CBH44.</title>
        <authorList>
            <person name="Sakamoto M."/>
            <person name="Murakami T."/>
            <person name="Mori H."/>
        </authorList>
    </citation>
    <scope>NUCLEOTIDE SEQUENCE [LARGE SCALE GENOMIC DNA]</scope>
    <source>
        <strain evidence="3">2CBH44</strain>
    </source>
</reference>
<protein>
    <submittedName>
        <fullName evidence="2">Uncharacterized protein</fullName>
    </submittedName>
</protein>
<gene>
    <name evidence="2" type="ORF">Cop2CBH44_30030</name>
</gene>
<keyword evidence="1" id="KW-1133">Transmembrane helix</keyword>
<dbReference type="EMBL" id="AP023322">
    <property type="protein sequence ID" value="BCI64650.1"/>
    <property type="molecule type" value="Genomic_DNA"/>
</dbReference>
<organism evidence="2 3">
    <name type="scientific">Coprobacter secundus subsp. similis</name>
    <dbReference type="NCBI Taxonomy" id="2751153"/>
    <lineage>
        <taxon>Bacteria</taxon>
        <taxon>Pseudomonadati</taxon>
        <taxon>Bacteroidota</taxon>
        <taxon>Bacteroidia</taxon>
        <taxon>Bacteroidales</taxon>
        <taxon>Barnesiellaceae</taxon>
        <taxon>Coprobacter</taxon>
    </lineage>
</organism>
<keyword evidence="1" id="KW-0472">Membrane</keyword>